<dbReference type="PANTHER" id="PTHR43673">
    <property type="entry name" value="NAD(P)H NITROREDUCTASE YDGI-RELATED"/>
    <property type="match status" value="1"/>
</dbReference>
<evidence type="ECO:0000256" key="1">
    <source>
        <dbReference type="ARBA" id="ARBA00007118"/>
    </source>
</evidence>
<name>A0A7C4D858_STAMA</name>
<dbReference type="PANTHER" id="PTHR43673:SF10">
    <property type="entry name" value="NADH DEHYDROGENASE_NAD(P)H NITROREDUCTASE XCC3605-RELATED"/>
    <property type="match status" value="1"/>
</dbReference>
<dbReference type="InterPro" id="IPR029479">
    <property type="entry name" value="Nitroreductase"/>
</dbReference>
<dbReference type="InterPro" id="IPR000415">
    <property type="entry name" value="Nitroreductase-like"/>
</dbReference>
<evidence type="ECO:0000313" key="4">
    <source>
        <dbReference type="EMBL" id="HGM59321.1"/>
    </source>
</evidence>
<keyword evidence="2" id="KW-0560">Oxidoreductase</keyword>
<dbReference type="Gene3D" id="3.40.109.10">
    <property type="entry name" value="NADH Oxidase"/>
    <property type="match status" value="1"/>
</dbReference>
<dbReference type="Pfam" id="PF00881">
    <property type="entry name" value="Nitroreductase"/>
    <property type="match status" value="2"/>
</dbReference>
<accession>A0A7C4D858</accession>
<sequence>MIDPVEFLKSRRSIRKFKDSKPPLELVLKALDVARYAPSAKNSQPWRFIIIDDRELLNKLSYLHPGAKPLESAPLAIAVVCNIDESPVSYMVDCANATTYLLLALHALGLGSVWIQTLRNIDELKKVFDLPENIVPIALIAIGYPDETPVLKQRRSLSEITFLNKYGNRLDLKYQ</sequence>
<evidence type="ECO:0000256" key="2">
    <source>
        <dbReference type="ARBA" id="ARBA00023002"/>
    </source>
</evidence>
<feature type="domain" description="Nitroreductase" evidence="3">
    <location>
        <begin position="8"/>
        <end position="60"/>
    </location>
</feature>
<comment type="caution">
    <text evidence="4">The sequence shown here is derived from an EMBL/GenBank/DDBJ whole genome shotgun (WGS) entry which is preliminary data.</text>
</comment>
<dbReference type="EMBL" id="DTBJ01000059">
    <property type="protein sequence ID" value="HGM59321.1"/>
    <property type="molecule type" value="Genomic_DNA"/>
</dbReference>
<dbReference type="CDD" id="cd02062">
    <property type="entry name" value="Nitro_FMN_reductase"/>
    <property type="match status" value="1"/>
</dbReference>
<dbReference type="GO" id="GO:0016491">
    <property type="term" value="F:oxidoreductase activity"/>
    <property type="evidence" value="ECO:0007669"/>
    <property type="project" value="UniProtKB-KW"/>
</dbReference>
<organism evidence="4">
    <name type="scientific">Staphylothermus marinus</name>
    <dbReference type="NCBI Taxonomy" id="2280"/>
    <lineage>
        <taxon>Archaea</taxon>
        <taxon>Thermoproteota</taxon>
        <taxon>Thermoprotei</taxon>
        <taxon>Desulfurococcales</taxon>
        <taxon>Desulfurococcaceae</taxon>
        <taxon>Staphylothermus</taxon>
    </lineage>
</organism>
<reference evidence="4" key="1">
    <citation type="journal article" date="2020" name="mSystems">
        <title>Genome- and Community-Level Interaction Insights into Carbon Utilization and Element Cycling Functions of Hydrothermarchaeota in Hydrothermal Sediment.</title>
        <authorList>
            <person name="Zhou Z."/>
            <person name="Liu Y."/>
            <person name="Xu W."/>
            <person name="Pan J."/>
            <person name="Luo Z.H."/>
            <person name="Li M."/>
        </authorList>
    </citation>
    <scope>NUCLEOTIDE SEQUENCE [LARGE SCALE GENOMIC DNA]</scope>
    <source>
        <strain evidence="4">SpSt-642</strain>
    </source>
</reference>
<feature type="domain" description="Nitroreductase" evidence="3">
    <location>
        <begin position="86"/>
        <end position="144"/>
    </location>
</feature>
<protein>
    <submittedName>
        <fullName evidence="4">Nitroreductase family protein</fullName>
    </submittedName>
</protein>
<gene>
    <name evidence="4" type="ORF">ENU14_07045</name>
</gene>
<comment type="similarity">
    <text evidence="1">Belongs to the nitroreductase family.</text>
</comment>
<dbReference type="AlphaFoldDB" id="A0A7C4D858"/>
<dbReference type="SUPFAM" id="SSF55469">
    <property type="entry name" value="FMN-dependent nitroreductase-like"/>
    <property type="match status" value="1"/>
</dbReference>
<evidence type="ECO:0000259" key="3">
    <source>
        <dbReference type="Pfam" id="PF00881"/>
    </source>
</evidence>
<proteinExistence type="inferred from homology"/>